<dbReference type="GO" id="GO:0016787">
    <property type="term" value="F:hydrolase activity"/>
    <property type="evidence" value="ECO:0007669"/>
    <property type="project" value="UniProtKB-KW"/>
</dbReference>
<dbReference type="Gene3D" id="3.40.50.300">
    <property type="entry name" value="P-loop containing nucleotide triphosphate hydrolases"/>
    <property type="match status" value="1"/>
</dbReference>
<feature type="non-terminal residue" evidence="6">
    <location>
        <position position="388"/>
    </location>
</feature>
<keyword evidence="3" id="KW-0347">Helicase</keyword>
<evidence type="ECO:0000256" key="1">
    <source>
        <dbReference type="ARBA" id="ARBA00022741"/>
    </source>
</evidence>
<dbReference type="OrthoDB" id="3564945at2759"/>
<reference evidence="6 7" key="1">
    <citation type="submission" date="2018-05" db="EMBL/GenBank/DDBJ databases">
        <title>Draft genome sequence of Scytalidium lignicola DSM 105466, a ubiquitous saprotrophic fungus.</title>
        <authorList>
            <person name="Buettner E."/>
            <person name="Gebauer A.M."/>
            <person name="Hofrichter M."/>
            <person name="Liers C."/>
            <person name="Kellner H."/>
        </authorList>
    </citation>
    <scope>NUCLEOTIDE SEQUENCE [LARGE SCALE GENOMIC DNA]</scope>
    <source>
        <strain evidence="6 7">DSM 105466</strain>
    </source>
</reference>
<accession>A0A3E2HQH2</accession>
<evidence type="ECO:0000313" key="6">
    <source>
        <dbReference type="EMBL" id="RFU35610.1"/>
    </source>
</evidence>
<dbReference type="PANTHER" id="PTHR43788">
    <property type="entry name" value="DNA2/NAM7 HELICASE FAMILY MEMBER"/>
    <property type="match status" value="1"/>
</dbReference>
<evidence type="ECO:0000313" key="7">
    <source>
        <dbReference type="Proteomes" id="UP000258309"/>
    </source>
</evidence>
<evidence type="ECO:0000256" key="3">
    <source>
        <dbReference type="ARBA" id="ARBA00022806"/>
    </source>
</evidence>
<dbReference type="InterPro" id="IPR041679">
    <property type="entry name" value="DNA2/NAM7-like_C"/>
</dbReference>
<evidence type="ECO:0000256" key="4">
    <source>
        <dbReference type="ARBA" id="ARBA00022840"/>
    </source>
</evidence>
<dbReference type="SUPFAM" id="SSF52540">
    <property type="entry name" value="P-loop containing nucleoside triphosphate hydrolases"/>
    <property type="match status" value="1"/>
</dbReference>
<feature type="non-terminal residue" evidence="6">
    <location>
        <position position="1"/>
    </location>
</feature>
<protein>
    <recommendedName>
        <fullName evidence="5">DNA2/NAM7 helicase-like C-terminal domain-containing protein</fullName>
    </recommendedName>
</protein>
<evidence type="ECO:0000259" key="5">
    <source>
        <dbReference type="Pfam" id="PF13087"/>
    </source>
</evidence>
<keyword evidence="2" id="KW-0378">Hydrolase</keyword>
<dbReference type="InterPro" id="IPR050534">
    <property type="entry name" value="Coronavir_polyprotein_1ab"/>
</dbReference>
<keyword evidence="1" id="KW-0547">Nucleotide-binding</keyword>
<dbReference type="GO" id="GO:0005524">
    <property type="term" value="F:ATP binding"/>
    <property type="evidence" value="ECO:0007669"/>
    <property type="project" value="UniProtKB-KW"/>
</dbReference>
<comment type="caution">
    <text evidence="6">The sequence shown here is derived from an EMBL/GenBank/DDBJ whole genome shotgun (WGS) entry which is preliminary data.</text>
</comment>
<dbReference type="PANTHER" id="PTHR43788:SF8">
    <property type="entry name" value="DNA-BINDING PROTEIN SMUBP-2"/>
    <property type="match status" value="1"/>
</dbReference>
<proteinExistence type="predicted"/>
<feature type="domain" description="DNA2/NAM7 helicase-like C-terminal" evidence="5">
    <location>
        <begin position="173"/>
        <end position="377"/>
    </location>
</feature>
<dbReference type="Proteomes" id="UP000258309">
    <property type="component" value="Unassembled WGS sequence"/>
</dbReference>
<dbReference type="InterPro" id="IPR047187">
    <property type="entry name" value="SF1_C_Upf1"/>
</dbReference>
<sequence>MEGDMTWLDSDTMMALLCMIVYKSGMHKMEVNERDTGIVGGTFATVFLGCSHEQLSRYQGPLVFQAKLRILVPLHNVSTNGDHESGNDLGLNLESDLAKRDGMDWVVVNSLGDSSELSELESDPENREDEGWMEVTAQTTMQNGYESDSSLEEIVGDTLPGIMTSRSLNIDGVKSVMLKITYRMHERLADLPGVLSYGGLLSAHAATHSSTWNMFSSWFGSSRYALLRRDQFQHARAIKTTKGNRNYRRIFINLRSRSSKAEASMSTVNYANINAICDFIHAFLQKHEDEAENIVVLIPFRAQLNLLQEQLWIRDPICNVRACTIDSFQDGENEIVLLCLSTANENDPAFICFLNKWNRINVAITRPKQALVRLGNMDLWRTSNWFSL</sequence>
<dbReference type="Pfam" id="PF13087">
    <property type="entry name" value="AAA_12"/>
    <property type="match status" value="1"/>
</dbReference>
<dbReference type="STRING" id="5539.A0A3E2HQH2"/>
<organism evidence="6 7">
    <name type="scientific">Scytalidium lignicola</name>
    <name type="common">Hyphomycete</name>
    <dbReference type="NCBI Taxonomy" id="5539"/>
    <lineage>
        <taxon>Eukaryota</taxon>
        <taxon>Fungi</taxon>
        <taxon>Dikarya</taxon>
        <taxon>Ascomycota</taxon>
        <taxon>Pezizomycotina</taxon>
        <taxon>Leotiomycetes</taxon>
        <taxon>Leotiomycetes incertae sedis</taxon>
        <taxon>Scytalidium</taxon>
    </lineage>
</organism>
<dbReference type="AlphaFoldDB" id="A0A3E2HQH2"/>
<dbReference type="CDD" id="cd18808">
    <property type="entry name" value="SF1_C_Upf1"/>
    <property type="match status" value="1"/>
</dbReference>
<dbReference type="GO" id="GO:0043139">
    <property type="term" value="F:5'-3' DNA helicase activity"/>
    <property type="evidence" value="ECO:0007669"/>
    <property type="project" value="TreeGrafter"/>
</dbReference>
<name>A0A3E2HQH2_SCYLI</name>
<dbReference type="EMBL" id="NCSJ02000006">
    <property type="protein sequence ID" value="RFU35610.1"/>
    <property type="molecule type" value="Genomic_DNA"/>
</dbReference>
<evidence type="ECO:0000256" key="2">
    <source>
        <dbReference type="ARBA" id="ARBA00022801"/>
    </source>
</evidence>
<gene>
    <name evidence="6" type="ORF">B7463_g685</name>
</gene>
<dbReference type="InterPro" id="IPR027417">
    <property type="entry name" value="P-loop_NTPase"/>
</dbReference>
<keyword evidence="7" id="KW-1185">Reference proteome</keyword>
<keyword evidence="4" id="KW-0067">ATP-binding</keyword>